<sequence>MLQLPLPQPSPLGVLESNPQVGSTKTVIENTDKESPCAELGEVTEIPAIGAASGTDEGMFIINMTTSDPRVLVVVTTVVVTT</sequence>
<dbReference type="EMBL" id="JACGCM010000923">
    <property type="protein sequence ID" value="KAF6164626.1"/>
    <property type="molecule type" value="Genomic_DNA"/>
</dbReference>
<gene>
    <name evidence="2" type="ORF">GIB67_032854</name>
</gene>
<keyword evidence="3" id="KW-1185">Reference proteome</keyword>
<reference evidence="2 3" key="1">
    <citation type="journal article" date="2020" name="IScience">
        <title>Genome Sequencing of the Endangered Kingdonia uniflora (Circaeasteraceae, Ranunculales) Reveals Potential Mechanisms of Evolutionary Specialization.</title>
        <authorList>
            <person name="Sun Y."/>
            <person name="Deng T."/>
            <person name="Zhang A."/>
            <person name="Moore M.J."/>
            <person name="Landis J.B."/>
            <person name="Lin N."/>
            <person name="Zhang H."/>
            <person name="Zhang X."/>
            <person name="Huang J."/>
            <person name="Zhang X."/>
            <person name="Sun H."/>
            <person name="Wang H."/>
        </authorList>
    </citation>
    <scope>NUCLEOTIDE SEQUENCE [LARGE SCALE GENOMIC DNA]</scope>
    <source>
        <strain evidence="2">TB1705</strain>
        <tissue evidence="2">Leaf</tissue>
    </source>
</reference>
<accession>A0A7J7NBU1</accession>
<evidence type="ECO:0000313" key="2">
    <source>
        <dbReference type="EMBL" id="KAF6164626.1"/>
    </source>
</evidence>
<feature type="compositionally biased region" description="Pro residues" evidence="1">
    <location>
        <begin position="1"/>
        <end position="10"/>
    </location>
</feature>
<name>A0A7J7NBU1_9MAGN</name>
<feature type="non-terminal residue" evidence="2">
    <location>
        <position position="82"/>
    </location>
</feature>
<comment type="caution">
    <text evidence="2">The sequence shown here is derived from an EMBL/GenBank/DDBJ whole genome shotgun (WGS) entry which is preliminary data.</text>
</comment>
<organism evidence="2 3">
    <name type="scientific">Kingdonia uniflora</name>
    <dbReference type="NCBI Taxonomy" id="39325"/>
    <lineage>
        <taxon>Eukaryota</taxon>
        <taxon>Viridiplantae</taxon>
        <taxon>Streptophyta</taxon>
        <taxon>Embryophyta</taxon>
        <taxon>Tracheophyta</taxon>
        <taxon>Spermatophyta</taxon>
        <taxon>Magnoliopsida</taxon>
        <taxon>Ranunculales</taxon>
        <taxon>Circaeasteraceae</taxon>
        <taxon>Kingdonia</taxon>
    </lineage>
</organism>
<protein>
    <submittedName>
        <fullName evidence="2">Uncharacterized protein</fullName>
    </submittedName>
</protein>
<dbReference type="AlphaFoldDB" id="A0A7J7NBU1"/>
<evidence type="ECO:0000313" key="3">
    <source>
        <dbReference type="Proteomes" id="UP000541444"/>
    </source>
</evidence>
<proteinExistence type="predicted"/>
<dbReference type="Proteomes" id="UP000541444">
    <property type="component" value="Unassembled WGS sequence"/>
</dbReference>
<evidence type="ECO:0000256" key="1">
    <source>
        <dbReference type="SAM" id="MobiDB-lite"/>
    </source>
</evidence>
<feature type="region of interest" description="Disordered" evidence="1">
    <location>
        <begin position="1"/>
        <end position="22"/>
    </location>
</feature>